<dbReference type="Proteomes" id="UP000601768">
    <property type="component" value="Unassembled WGS sequence"/>
</dbReference>
<protein>
    <submittedName>
        <fullName evidence="1">Methylamine utilization protein</fullName>
    </submittedName>
</protein>
<organism evidence="1 2">
    <name type="scientific">Neptunicella marina</name>
    <dbReference type="NCBI Taxonomy" id="2125989"/>
    <lineage>
        <taxon>Bacteria</taxon>
        <taxon>Pseudomonadati</taxon>
        <taxon>Pseudomonadota</taxon>
        <taxon>Gammaproteobacteria</taxon>
        <taxon>Alteromonadales</taxon>
        <taxon>Alteromonadaceae</taxon>
        <taxon>Neptunicella</taxon>
    </lineage>
</organism>
<dbReference type="EMBL" id="JACNEP010000001">
    <property type="protein sequence ID" value="MBC3764329.1"/>
    <property type="molecule type" value="Genomic_DNA"/>
</dbReference>
<dbReference type="Gene3D" id="2.60.40.420">
    <property type="entry name" value="Cupredoxins - blue copper proteins"/>
    <property type="match status" value="1"/>
</dbReference>
<evidence type="ECO:0000313" key="1">
    <source>
        <dbReference type="EMBL" id="MBC3764329.1"/>
    </source>
</evidence>
<accession>A0A8J6IPD7</accession>
<sequence>MLMLVCMPLNAASFHVQDQHGNSLAHAVIELAGSKQDTTKSQLPIAVMDQVDKQFAPQVLLIQQGQSVQFPNSDDIRHHVYSFSRAKPFELKLYAGKPKAPIPFEHAGVAVLGCNIHDSMVGYIYIAQSEHAVMTDLNGDAQLDADPDQSVYVWHSLSVNGAESRKKVTLSTLNSKEGAYILILNTAEPKVRDTFGDKFQLQ</sequence>
<evidence type="ECO:0000313" key="2">
    <source>
        <dbReference type="Proteomes" id="UP000601768"/>
    </source>
</evidence>
<proteinExistence type="predicted"/>
<gene>
    <name evidence="1" type="ORF">H8B19_00425</name>
</gene>
<reference evidence="1" key="2">
    <citation type="submission" date="2020-08" db="EMBL/GenBank/DDBJ databases">
        <authorList>
            <person name="Lai Q."/>
        </authorList>
    </citation>
    <scope>NUCLEOTIDE SEQUENCE</scope>
    <source>
        <strain evidence="1">S27-2</strain>
    </source>
</reference>
<dbReference type="InterPro" id="IPR034242">
    <property type="entry name" value="MauL"/>
</dbReference>
<dbReference type="CDD" id="cd04221">
    <property type="entry name" value="MauL"/>
    <property type="match status" value="1"/>
</dbReference>
<dbReference type="SUPFAM" id="SSF49503">
    <property type="entry name" value="Cupredoxins"/>
    <property type="match status" value="1"/>
</dbReference>
<reference evidence="1" key="1">
    <citation type="journal article" date="2018" name="Int. J. Syst. Evol. Microbiol.">
        <title>Neptunicella marina gen. nov., sp. nov., isolated from surface seawater.</title>
        <authorList>
            <person name="Liu X."/>
            <person name="Lai Q."/>
            <person name="Du Y."/>
            <person name="Zhang X."/>
            <person name="Liu Z."/>
            <person name="Sun F."/>
            <person name="Shao Z."/>
        </authorList>
    </citation>
    <scope>NUCLEOTIDE SEQUENCE</scope>
    <source>
        <strain evidence="1">S27-2</strain>
    </source>
</reference>
<comment type="caution">
    <text evidence="1">The sequence shown here is derived from an EMBL/GenBank/DDBJ whole genome shotgun (WGS) entry which is preliminary data.</text>
</comment>
<keyword evidence="2" id="KW-1185">Reference proteome</keyword>
<dbReference type="InterPro" id="IPR008972">
    <property type="entry name" value="Cupredoxin"/>
</dbReference>
<dbReference type="AlphaFoldDB" id="A0A8J6IPD7"/>
<name>A0A8J6IPD7_9ALTE</name>